<protein>
    <recommendedName>
        <fullName evidence="7">BRCT domain-containing protein</fullName>
    </recommendedName>
</protein>
<comment type="caution">
    <text evidence="8">The sequence shown here is derived from an EMBL/GenBank/DDBJ whole genome shotgun (WGS) entry which is preliminary data.</text>
</comment>
<dbReference type="GO" id="GO:0006284">
    <property type="term" value="P:base-excision repair"/>
    <property type="evidence" value="ECO:0007669"/>
    <property type="project" value="InterPro"/>
</dbReference>
<dbReference type="AlphaFoldDB" id="A0AAE1MMW7"/>
<feature type="domain" description="BRCT" evidence="7">
    <location>
        <begin position="88"/>
        <end position="176"/>
    </location>
</feature>
<evidence type="ECO:0000313" key="9">
    <source>
        <dbReference type="Proteomes" id="UP001293593"/>
    </source>
</evidence>
<keyword evidence="3" id="KW-0227">DNA damage</keyword>
<keyword evidence="9" id="KW-1185">Reference proteome</keyword>
<keyword evidence="5" id="KW-0539">Nucleus</keyword>
<dbReference type="Pfam" id="PF00533">
    <property type="entry name" value="BRCT"/>
    <property type="match status" value="1"/>
</dbReference>
<dbReference type="GO" id="GO:0000012">
    <property type="term" value="P:single strand break repair"/>
    <property type="evidence" value="ECO:0007669"/>
    <property type="project" value="InterPro"/>
</dbReference>
<dbReference type="SMART" id="SM00292">
    <property type="entry name" value="BRCT"/>
    <property type="match status" value="1"/>
</dbReference>
<evidence type="ECO:0000256" key="5">
    <source>
        <dbReference type="ARBA" id="ARBA00023242"/>
    </source>
</evidence>
<dbReference type="InterPro" id="IPR001357">
    <property type="entry name" value="BRCT_dom"/>
</dbReference>
<keyword evidence="4" id="KW-0234">DNA repair</keyword>
<dbReference type="InterPro" id="IPR036420">
    <property type="entry name" value="BRCT_dom_sf"/>
</dbReference>
<evidence type="ECO:0000313" key="8">
    <source>
        <dbReference type="EMBL" id="KAK4267488.1"/>
    </source>
</evidence>
<evidence type="ECO:0000256" key="6">
    <source>
        <dbReference type="SAM" id="MobiDB-lite"/>
    </source>
</evidence>
<dbReference type="GO" id="GO:0003684">
    <property type="term" value="F:damaged DNA binding"/>
    <property type="evidence" value="ECO:0007669"/>
    <property type="project" value="InterPro"/>
</dbReference>
<dbReference type="SUPFAM" id="SSF52113">
    <property type="entry name" value="BRCT domain"/>
    <property type="match status" value="1"/>
</dbReference>
<name>A0AAE1MMW7_9FABA</name>
<dbReference type="PANTHER" id="PTHR11370">
    <property type="entry name" value="DNA-REPAIR PROTEIN XRCC1"/>
    <property type="match status" value="1"/>
</dbReference>
<proteinExistence type="predicted"/>
<dbReference type="GO" id="GO:0006303">
    <property type="term" value="P:double-strand break repair via nonhomologous end joining"/>
    <property type="evidence" value="ECO:0007669"/>
    <property type="project" value="InterPro"/>
</dbReference>
<dbReference type="EMBL" id="JAWXYG010000007">
    <property type="protein sequence ID" value="KAK4267488.1"/>
    <property type="molecule type" value="Genomic_DNA"/>
</dbReference>
<dbReference type="PROSITE" id="PS50172">
    <property type="entry name" value="BRCT"/>
    <property type="match status" value="1"/>
</dbReference>
<sequence>MSNSKVNPNDANNSRGSRRNLPSWMASRESEKESCGEKSNGGDEDEKSYERETPNKSKGQGGGQLVGTTSQQTENSGKTSDSSLESKGFSKLLEGVVFVLSGFVNPERGILRSHALEMGAEYQPDWNSDCTLLVCAFPNTPKFRQVEAECGTIVSKDWILECYAQRKLVDIESYFMHVGKPWRRANKSQEIDEGQKSSVPKKSLKQTERASPSKSSTSTKLEGNKNDPFNKCFSASEVKKWALDDMNRTIEWLENQEEKPDPDEIVKIAAGGILTCLEDVINSLKEKQDVYKATEDWNFIPRVVEELAKVDVSGNNTASISKEDLHRQALECKRMYEVELNNFDDKRKKKLERNEEQTNRNGRAKANSAGAPAYDSDETIEMTEEEIDIAYKNLASAVRKS</sequence>
<feature type="compositionally biased region" description="Polar residues" evidence="6">
    <location>
        <begin position="209"/>
        <end position="221"/>
    </location>
</feature>
<evidence type="ECO:0000256" key="3">
    <source>
        <dbReference type="ARBA" id="ARBA00022763"/>
    </source>
</evidence>
<dbReference type="GO" id="GO:0005634">
    <property type="term" value="C:nucleus"/>
    <property type="evidence" value="ECO:0007669"/>
    <property type="project" value="UniProtKB-SubCell"/>
</dbReference>
<dbReference type="InterPro" id="IPR045080">
    <property type="entry name" value="BRCT_XRCC1_rpt1"/>
</dbReference>
<evidence type="ECO:0000259" key="7">
    <source>
        <dbReference type="PROSITE" id="PS50172"/>
    </source>
</evidence>
<dbReference type="PANTHER" id="PTHR11370:SF5">
    <property type="entry name" value="DNA REPAIR PROTEIN XRCC1"/>
    <property type="match status" value="1"/>
</dbReference>
<evidence type="ECO:0000256" key="2">
    <source>
        <dbReference type="ARBA" id="ARBA00022737"/>
    </source>
</evidence>
<organism evidence="8 9">
    <name type="scientific">Acacia crassicarpa</name>
    <name type="common">northern wattle</name>
    <dbReference type="NCBI Taxonomy" id="499986"/>
    <lineage>
        <taxon>Eukaryota</taxon>
        <taxon>Viridiplantae</taxon>
        <taxon>Streptophyta</taxon>
        <taxon>Embryophyta</taxon>
        <taxon>Tracheophyta</taxon>
        <taxon>Spermatophyta</taxon>
        <taxon>Magnoliopsida</taxon>
        <taxon>eudicotyledons</taxon>
        <taxon>Gunneridae</taxon>
        <taxon>Pentapetalae</taxon>
        <taxon>rosids</taxon>
        <taxon>fabids</taxon>
        <taxon>Fabales</taxon>
        <taxon>Fabaceae</taxon>
        <taxon>Caesalpinioideae</taxon>
        <taxon>mimosoid clade</taxon>
        <taxon>Acacieae</taxon>
        <taxon>Acacia</taxon>
    </lineage>
</organism>
<accession>A0AAE1MMW7</accession>
<gene>
    <name evidence="8" type="ORF">QN277_024262</name>
</gene>
<feature type="region of interest" description="Disordered" evidence="6">
    <location>
        <begin position="347"/>
        <end position="380"/>
    </location>
</feature>
<keyword evidence="2" id="KW-0677">Repeat</keyword>
<dbReference type="Gene3D" id="3.40.50.10190">
    <property type="entry name" value="BRCT domain"/>
    <property type="match status" value="1"/>
</dbReference>
<evidence type="ECO:0000256" key="1">
    <source>
        <dbReference type="ARBA" id="ARBA00004123"/>
    </source>
</evidence>
<comment type="subcellular location">
    <subcellularLocation>
        <location evidence="1">Nucleus</location>
    </subcellularLocation>
</comment>
<feature type="region of interest" description="Disordered" evidence="6">
    <location>
        <begin position="1"/>
        <end position="85"/>
    </location>
</feature>
<feature type="compositionally biased region" description="Polar residues" evidence="6">
    <location>
        <begin position="1"/>
        <end position="15"/>
    </location>
</feature>
<feature type="compositionally biased region" description="Polar residues" evidence="6">
    <location>
        <begin position="66"/>
        <end position="85"/>
    </location>
</feature>
<dbReference type="Proteomes" id="UP001293593">
    <property type="component" value="Unassembled WGS sequence"/>
</dbReference>
<evidence type="ECO:0000256" key="4">
    <source>
        <dbReference type="ARBA" id="ARBA00023204"/>
    </source>
</evidence>
<reference evidence="8" key="1">
    <citation type="submission" date="2023-10" db="EMBL/GenBank/DDBJ databases">
        <title>Chromosome-level genome of the transformable northern wattle, Acacia crassicarpa.</title>
        <authorList>
            <person name="Massaro I."/>
            <person name="Sinha N.R."/>
            <person name="Poethig S."/>
            <person name="Leichty A.R."/>
        </authorList>
    </citation>
    <scope>NUCLEOTIDE SEQUENCE</scope>
    <source>
        <strain evidence="8">Acra3RX</strain>
        <tissue evidence="8">Leaf</tissue>
    </source>
</reference>
<feature type="region of interest" description="Disordered" evidence="6">
    <location>
        <begin position="186"/>
        <end position="223"/>
    </location>
</feature>
<dbReference type="CDD" id="cd17725">
    <property type="entry name" value="BRCT_XRCC1_rpt1"/>
    <property type="match status" value="1"/>
</dbReference>
<dbReference type="FunFam" id="3.40.50.10190:FF:000008">
    <property type="entry name" value="X-ray repair cross complementing 1"/>
    <property type="match status" value="1"/>
</dbReference>